<keyword evidence="2" id="KW-1133">Transmembrane helix</keyword>
<evidence type="ECO:0000256" key="1">
    <source>
        <dbReference type="SAM" id="MobiDB-lite"/>
    </source>
</evidence>
<reference evidence="3 4" key="1">
    <citation type="submission" date="2024-03" db="EMBL/GenBank/DDBJ databases">
        <title>Novel species of the genus Variovorax.</title>
        <authorList>
            <person name="Liu Q."/>
            <person name="Xin Y.-H."/>
        </authorList>
    </citation>
    <scope>NUCLEOTIDE SEQUENCE [LARGE SCALE GENOMIC DNA]</scope>
    <source>
        <strain evidence="3 4">KACC 18901</strain>
    </source>
</reference>
<sequence>MFIHLIVIGWLYVAVMMAVAEATNTNGTLLGAIVTFLMYGLGPVALVVYLLGTPARRKAIRARELAAREAARQAAAAEKPNEGASEASLAPAATGRPGSGAPDAGGEAPAVAVAPVRKEM</sequence>
<name>A0ABU8XEY3_9BURK</name>
<feature type="compositionally biased region" description="Low complexity" evidence="1">
    <location>
        <begin position="99"/>
        <end position="120"/>
    </location>
</feature>
<dbReference type="EMBL" id="JBBKZS010000015">
    <property type="protein sequence ID" value="MEJ8858254.1"/>
    <property type="molecule type" value="Genomic_DNA"/>
</dbReference>
<evidence type="ECO:0008006" key="5">
    <source>
        <dbReference type="Google" id="ProtNLM"/>
    </source>
</evidence>
<keyword evidence="2" id="KW-0472">Membrane</keyword>
<evidence type="ECO:0000313" key="4">
    <source>
        <dbReference type="Proteomes" id="UP001367030"/>
    </source>
</evidence>
<feature type="transmembrane region" description="Helical" evidence="2">
    <location>
        <begin position="32"/>
        <end position="51"/>
    </location>
</feature>
<dbReference type="Proteomes" id="UP001367030">
    <property type="component" value="Unassembled WGS sequence"/>
</dbReference>
<feature type="region of interest" description="Disordered" evidence="1">
    <location>
        <begin position="71"/>
        <end position="120"/>
    </location>
</feature>
<evidence type="ECO:0000256" key="2">
    <source>
        <dbReference type="SAM" id="Phobius"/>
    </source>
</evidence>
<accession>A0ABU8XEY3</accession>
<evidence type="ECO:0000313" key="3">
    <source>
        <dbReference type="EMBL" id="MEJ8858254.1"/>
    </source>
</evidence>
<keyword evidence="4" id="KW-1185">Reference proteome</keyword>
<proteinExistence type="predicted"/>
<protein>
    <recommendedName>
        <fullName evidence="5">Transmembrane protein</fullName>
    </recommendedName>
</protein>
<keyword evidence="2" id="KW-0812">Transmembrane</keyword>
<comment type="caution">
    <text evidence="3">The sequence shown here is derived from an EMBL/GenBank/DDBJ whole genome shotgun (WGS) entry which is preliminary data.</text>
</comment>
<organism evidence="3 4">
    <name type="scientific">Variovorax robiniae</name>
    <dbReference type="NCBI Taxonomy" id="1836199"/>
    <lineage>
        <taxon>Bacteria</taxon>
        <taxon>Pseudomonadati</taxon>
        <taxon>Pseudomonadota</taxon>
        <taxon>Betaproteobacteria</taxon>
        <taxon>Burkholderiales</taxon>
        <taxon>Comamonadaceae</taxon>
        <taxon>Variovorax</taxon>
    </lineage>
</organism>
<dbReference type="RefSeq" id="WP_340338316.1">
    <property type="nucleotide sequence ID" value="NZ_JBBKZS010000015.1"/>
</dbReference>
<gene>
    <name evidence="3" type="ORF">WKW79_27045</name>
</gene>